<dbReference type="AlphaFoldDB" id="A0A6A6BSH2"/>
<dbReference type="Gene3D" id="3.40.50.300">
    <property type="entry name" value="P-loop containing nucleotide triphosphate hydrolases"/>
    <property type="match status" value="1"/>
</dbReference>
<dbReference type="Pfam" id="PF14617">
    <property type="entry name" value="CMS1"/>
    <property type="match status" value="1"/>
</dbReference>
<dbReference type="InterPro" id="IPR032704">
    <property type="entry name" value="Cms1"/>
</dbReference>
<dbReference type="PANTHER" id="PTHR24030">
    <property type="entry name" value="PROTEIN CMSS1"/>
    <property type="match status" value="1"/>
</dbReference>
<accession>A0A6A6BSH2</accession>
<sequence length="256" mass="29107">MEPLSPSPSPAAAGGKRKRDDDSKQSKRARRRKNKTPKNIDEGDLDEEKGMNVAIGRMDSRLLADYMAQRTKRYEPDLSLVELEERYIPERAIRDTSIWEQERSLPNLPTYLETFAQEDVKKVPKKAGHPHTIVVAGAGIRAADLTRSLRKFETKDVKVAKLFAKHIKLKEAMESCKRMKMNIGVGTPQRIIDLLDGGALSTDNLKRIVVDASYIDDKKRGVMDMKDTQPPLAKLLTREDLKARYGKDKKIELLFY</sequence>
<gene>
    <name evidence="2" type="ORF">K452DRAFT_219405</name>
</gene>
<dbReference type="GO" id="GO:0030686">
    <property type="term" value="C:90S preribosome"/>
    <property type="evidence" value="ECO:0007669"/>
    <property type="project" value="TreeGrafter"/>
</dbReference>
<feature type="region of interest" description="Disordered" evidence="1">
    <location>
        <begin position="1"/>
        <end position="47"/>
    </location>
</feature>
<protein>
    <submittedName>
        <fullName evidence="2">Uncharacterized protein</fullName>
    </submittedName>
</protein>
<name>A0A6A6BSH2_9PEZI</name>
<feature type="compositionally biased region" description="Basic residues" evidence="1">
    <location>
        <begin position="26"/>
        <end position="36"/>
    </location>
</feature>
<organism evidence="2 3">
    <name type="scientific">Aplosporella prunicola CBS 121167</name>
    <dbReference type="NCBI Taxonomy" id="1176127"/>
    <lineage>
        <taxon>Eukaryota</taxon>
        <taxon>Fungi</taxon>
        <taxon>Dikarya</taxon>
        <taxon>Ascomycota</taxon>
        <taxon>Pezizomycotina</taxon>
        <taxon>Dothideomycetes</taxon>
        <taxon>Dothideomycetes incertae sedis</taxon>
        <taxon>Botryosphaeriales</taxon>
        <taxon>Aplosporellaceae</taxon>
        <taxon>Aplosporella</taxon>
    </lineage>
</organism>
<keyword evidence="3" id="KW-1185">Reference proteome</keyword>
<dbReference type="EMBL" id="ML995476">
    <property type="protein sequence ID" value="KAF2146235.1"/>
    <property type="molecule type" value="Genomic_DNA"/>
</dbReference>
<reference evidence="2" key="1">
    <citation type="journal article" date="2020" name="Stud. Mycol.">
        <title>101 Dothideomycetes genomes: a test case for predicting lifestyles and emergence of pathogens.</title>
        <authorList>
            <person name="Haridas S."/>
            <person name="Albert R."/>
            <person name="Binder M."/>
            <person name="Bloem J."/>
            <person name="Labutti K."/>
            <person name="Salamov A."/>
            <person name="Andreopoulos B."/>
            <person name="Baker S."/>
            <person name="Barry K."/>
            <person name="Bills G."/>
            <person name="Bluhm B."/>
            <person name="Cannon C."/>
            <person name="Castanera R."/>
            <person name="Culley D."/>
            <person name="Daum C."/>
            <person name="Ezra D."/>
            <person name="Gonzalez J."/>
            <person name="Henrissat B."/>
            <person name="Kuo A."/>
            <person name="Liang C."/>
            <person name="Lipzen A."/>
            <person name="Lutzoni F."/>
            <person name="Magnuson J."/>
            <person name="Mondo S."/>
            <person name="Nolan M."/>
            <person name="Ohm R."/>
            <person name="Pangilinan J."/>
            <person name="Park H.-J."/>
            <person name="Ramirez L."/>
            <person name="Alfaro M."/>
            <person name="Sun H."/>
            <person name="Tritt A."/>
            <person name="Yoshinaga Y."/>
            <person name="Zwiers L.-H."/>
            <person name="Turgeon B."/>
            <person name="Goodwin S."/>
            <person name="Spatafora J."/>
            <person name="Crous P."/>
            <person name="Grigoriev I."/>
        </authorList>
    </citation>
    <scope>NUCLEOTIDE SEQUENCE</scope>
    <source>
        <strain evidence="2">CBS 121167</strain>
    </source>
</reference>
<dbReference type="InterPro" id="IPR027417">
    <property type="entry name" value="P-loop_NTPase"/>
</dbReference>
<dbReference type="RefSeq" id="XP_033401944.1">
    <property type="nucleotide sequence ID" value="XM_033536411.1"/>
</dbReference>
<evidence type="ECO:0000256" key="1">
    <source>
        <dbReference type="SAM" id="MobiDB-lite"/>
    </source>
</evidence>
<evidence type="ECO:0000313" key="3">
    <source>
        <dbReference type="Proteomes" id="UP000799438"/>
    </source>
</evidence>
<dbReference type="OrthoDB" id="1929311at2759"/>
<proteinExistence type="predicted"/>
<dbReference type="GeneID" id="54293907"/>
<evidence type="ECO:0000313" key="2">
    <source>
        <dbReference type="EMBL" id="KAF2146235.1"/>
    </source>
</evidence>
<dbReference type="PANTHER" id="PTHR24030:SF0">
    <property type="entry name" value="PROTEIN CMSS1"/>
    <property type="match status" value="1"/>
</dbReference>
<dbReference type="GO" id="GO:0005634">
    <property type="term" value="C:nucleus"/>
    <property type="evidence" value="ECO:0007669"/>
    <property type="project" value="TreeGrafter"/>
</dbReference>
<dbReference type="Proteomes" id="UP000799438">
    <property type="component" value="Unassembled WGS sequence"/>
</dbReference>